<dbReference type="Proteomes" id="UP001432014">
    <property type="component" value="Chromosome"/>
</dbReference>
<feature type="transmembrane region" description="Helical" evidence="6">
    <location>
        <begin position="379"/>
        <end position="405"/>
    </location>
</feature>
<feature type="transmembrane region" description="Helical" evidence="6">
    <location>
        <begin position="417"/>
        <end position="436"/>
    </location>
</feature>
<name>A0ABZ1WFR7_9ACTN</name>
<dbReference type="Gene3D" id="1.20.1740.10">
    <property type="entry name" value="Amino acid/polyamine transporter I"/>
    <property type="match status" value="1"/>
</dbReference>
<dbReference type="EMBL" id="CP108482">
    <property type="protein sequence ID" value="WUS59613.1"/>
    <property type="molecule type" value="Genomic_DNA"/>
</dbReference>
<feature type="transmembrane region" description="Helical" evidence="6">
    <location>
        <begin position="147"/>
        <end position="165"/>
    </location>
</feature>
<evidence type="ECO:0000256" key="5">
    <source>
        <dbReference type="ARBA" id="ARBA00023136"/>
    </source>
</evidence>
<dbReference type="Pfam" id="PF13520">
    <property type="entry name" value="AA_permease_2"/>
    <property type="match status" value="1"/>
</dbReference>
<evidence type="ECO:0000313" key="7">
    <source>
        <dbReference type="EMBL" id="WUS59613.1"/>
    </source>
</evidence>
<dbReference type="RefSeq" id="WP_329494280.1">
    <property type="nucleotide sequence ID" value="NZ_CP108460.1"/>
</dbReference>
<feature type="transmembrane region" description="Helical" evidence="6">
    <location>
        <begin position="215"/>
        <end position="235"/>
    </location>
</feature>
<accession>A0ABZ1WFR7</accession>
<dbReference type="InterPro" id="IPR002293">
    <property type="entry name" value="AA/rel_permease1"/>
</dbReference>
<organism evidence="7 8">
    <name type="scientific">Kitasatospora herbaricolor</name>
    <dbReference type="NCBI Taxonomy" id="68217"/>
    <lineage>
        <taxon>Bacteria</taxon>
        <taxon>Bacillati</taxon>
        <taxon>Actinomycetota</taxon>
        <taxon>Actinomycetes</taxon>
        <taxon>Kitasatosporales</taxon>
        <taxon>Streptomycetaceae</taxon>
        <taxon>Kitasatospora</taxon>
    </lineage>
</organism>
<evidence type="ECO:0000256" key="6">
    <source>
        <dbReference type="SAM" id="Phobius"/>
    </source>
</evidence>
<feature type="transmembrane region" description="Helical" evidence="6">
    <location>
        <begin position="32"/>
        <end position="52"/>
    </location>
</feature>
<dbReference type="PANTHER" id="PTHR45649:SF26">
    <property type="entry name" value="OS04G0435100 PROTEIN"/>
    <property type="match status" value="1"/>
</dbReference>
<evidence type="ECO:0000256" key="1">
    <source>
        <dbReference type="ARBA" id="ARBA00004141"/>
    </source>
</evidence>
<evidence type="ECO:0000256" key="4">
    <source>
        <dbReference type="ARBA" id="ARBA00022989"/>
    </source>
</evidence>
<proteinExistence type="predicted"/>
<dbReference type="PANTHER" id="PTHR45649">
    <property type="entry name" value="AMINO-ACID PERMEASE BAT1"/>
    <property type="match status" value="1"/>
</dbReference>
<feature type="transmembrane region" description="Helical" evidence="6">
    <location>
        <begin position="256"/>
        <end position="277"/>
    </location>
</feature>
<keyword evidence="2" id="KW-0813">Transport</keyword>
<keyword evidence="8" id="KW-1185">Reference proteome</keyword>
<feature type="transmembrane region" description="Helical" evidence="6">
    <location>
        <begin position="64"/>
        <end position="86"/>
    </location>
</feature>
<gene>
    <name evidence="7" type="ORF">OG469_31385</name>
</gene>
<keyword evidence="4 6" id="KW-1133">Transmembrane helix</keyword>
<reference evidence="7 8" key="1">
    <citation type="submission" date="2022-10" db="EMBL/GenBank/DDBJ databases">
        <title>The complete genomes of actinobacterial strains from the NBC collection.</title>
        <authorList>
            <person name="Joergensen T.S."/>
            <person name="Alvarez Arevalo M."/>
            <person name="Sterndorff E.B."/>
            <person name="Faurdal D."/>
            <person name="Vuksanovic O."/>
            <person name="Mourched A.-S."/>
            <person name="Charusanti P."/>
            <person name="Shaw S."/>
            <person name="Blin K."/>
            <person name="Weber T."/>
        </authorList>
    </citation>
    <scope>NUCLEOTIDE SEQUENCE [LARGE SCALE GENOMIC DNA]</scope>
    <source>
        <strain evidence="7 8">NBC_01247</strain>
    </source>
</reference>
<evidence type="ECO:0000313" key="8">
    <source>
        <dbReference type="Proteomes" id="UP001432014"/>
    </source>
</evidence>
<feature type="transmembrane region" description="Helical" evidence="6">
    <location>
        <begin position="172"/>
        <end position="195"/>
    </location>
</feature>
<sequence>MTESPPRAPAPSDSERLAALGYRQELRRSLGVLGNISMGFAVVSPVVGLYAVSQVGMSVAGGAWVWALPLCLLGQVLVVCVYSELASQWPLAGGAYQWSRRLAGPSFAWMTGWLWQFAIMFANTTVAYLASPWFFALFGLTPSPAQLVLVAAGFMLLCTLVNAYGINLLRRFVSLGIAAEALASVGVGLALLLFFREHGFSLLTDTLDAPATAGVSTGAAFLAVIAVGGWAFIGFDACVSTAEETRDAGRQVPRAMWWALLSVGVVVVLNAVSVALAHPDPAAVVAGTDLDPVTTAVVTGFGDWSAKPFVVVVLVSFTACLMASQGGAARGLYSLARDGVFPFSAQVRKVNRHKAPIGGLVAATLVSSAALPLGLESTAIGSLITFGTAATFAPFFLLCLAALIARLRGTWAPAGQVSYGRAGTLLNALAVLWTGLEVVNICWPRTILAPPGAPWYQVWAALLGVGLVVLVGLGYLLVRRPQQLMRAGAPLGNPDRDELAPAVH</sequence>
<evidence type="ECO:0000256" key="3">
    <source>
        <dbReference type="ARBA" id="ARBA00022692"/>
    </source>
</evidence>
<protein>
    <submittedName>
        <fullName evidence="7">APC family permease</fullName>
    </submittedName>
</protein>
<feature type="transmembrane region" description="Helical" evidence="6">
    <location>
        <begin position="107"/>
        <end position="135"/>
    </location>
</feature>
<feature type="transmembrane region" description="Helical" evidence="6">
    <location>
        <begin position="309"/>
        <end position="333"/>
    </location>
</feature>
<evidence type="ECO:0000256" key="2">
    <source>
        <dbReference type="ARBA" id="ARBA00022448"/>
    </source>
</evidence>
<dbReference type="PIRSF" id="PIRSF006060">
    <property type="entry name" value="AA_transporter"/>
    <property type="match status" value="1"/>
</dbReference>
<keyword evidence="3 6" id="KW-0812">Transmembrane</keyword>
<keyword evidence="5 6" id="KW-0472">Membrane</keyword>
<feature type="transmembrane region" description="Helical" evidence="6">
    <location>
        <begin position="456"/>
        <end position="478"/>
    </location>
</feature>
<feature type="transmembrane region" description="Helical" evidence="6">
    <location>
        <begin position="354"/>
        <end position="373"/>
    </location>
</feature>
<comment type="subcellular location">
    <subcellularLocation>
        <location evidence="1">Membrane</location>
        <topology evidence="1">Multi-pass membrane protein</topology>
    </subcellularLocation>
</comment>